<evidence type="ECO:0000313" key="4">
    <source>
        <dbReference type="EMBL" id="PIL29578.1"/>
    </source>
</evidence>
<comment type="caution">
    <text evidence="4">The sequence shown here is derived from an EMBL/GenBank/DDBJ whole genome shotgun (WGS) entry which is preliminary data.</text>
</comment>
<dbReference type="InterPro" id="IPR002908">
    <property type="entry name" value="Frataxin/CyaY"/>
</dbReference>
<accession>A0A2G8S7Q1</accession>
<dbReference type="GO" id="GO:0051537">
    <property type="term" value="F:2 iron, 2 sulfur cluster binding"/>
    <property type="evidence" value="ECO:0007669"/>
    <property type="project" value="TreeGrafter"/>
</dbReference>
<sequence>MEKMLESLEDLLDETGESEYEVDYGSGVLTLRLGSYGTYVINKQPPNKQIWLSSPFRCAFQSYFFVKVPCALTSSGSGPKRYDYMPEEDDWIYSRDGRSLNALLNQELGEVFGRKVDLGLADVSMYVED</sequence>
<dbReference type="Gene3D" id="3.30.920.10">
    <property type="entry name" value="Frataxin/CyaY"/>
    <property type="match status" value="2"/>
</dbReference>
<protein>
    <submittedName>
        <fullName evidence="4">Transporter</fullName>
    </submittedName>
</protein>
<dbReference type="AlphaFoldDB" id="A0A2G8S7Q1"/>
<dbReference type="GO" id="GO:0008199">
    <property type="term" value="F:ferric iron binding"/>
    <property type="evidence" value="ECO:0007669"/>
    <property type="project" value="InterPro"/>
</dbReference>
<reference evidence="4 5" key="1">
    <citation type="journal article" date="2015" name="Sci. Rep.">
        <title>Chromosome-level genome map provides insights into diverse defense mechanisms in the medicinal fungus Ganoderma sinense.</title>
        <authorList>
            <person name="Zhu Y."/>
            <person name="Xu J."/>
            <person name="Sun C."/>
            <person name="Zhou S."/>
            <person name="Xu H."/>
            <person name="Nelson D.R."/>
            <person name="Qian J."/>
            <person name="Song J."/>
            <person name="Luo H."/>
            <person name="Xiang L."/>
            <person name="Li Y."/>
            <person name="Xu Z."/>
            <person name="Ji A."/>
            <person name="Wang L."/>
            <person name="Lu S."/>
            <person name="Hayward A."/>
            <person name="Sun W."/>
            <person name="Li X."/>
            <person name="Schwartz D.C."/>
            <person name="Wang Y."/>
            <person name="Chen S."/>
        </authorList>
    </citation>
    <scope>NUCLEOTIDE SEQUENCE [LARGE SCALE GENOMIC DNA]</scope>
    <source>
        <strain evidence="4 5">ZZ0214-1</strain>
    </source>
</reference>
<dbReference type="PANTHER" id="PTHR16821:SF2">
    <property type="entry name" value="FRATAXIN, MITOCHONDRIAL"/>
    <property type="match status" value="1"/>
</dbReference>
<dbReference type="GO" id="GO:0034986">
    <property type="term" value="F:iron chaperone activity"/>
    <property type="evidence" value="ECO:0007669"/>
    <property type="project" value="TreeGrafter"/>
</dbReference>
<dbReference type="InterPro" id="IPR036524">
    <property type="entry name" value="Frataxin/CyaY_sf"/>
</dbReference>
<gene>
    <name evidence="4" type="ORF">GSI_08214</name>
</gene>
<dbReference type="PROSITE" id="PS50810">
    <property type="entry name" value="FRATAXIN_2"/>
    <property type="match status" value="1"/>
</dbReference>
<name>A0A2G8S7Q1_9APHY</name>
<dbReference type="GO" id="GO:0006879">
    <property type="term" value="P:intracellular iron ion homeostasis"/>
    <property type="evidence" value="ECO:0007669"/>
    <property type="project" value="TreeGrafter"/>
</dbReference>
<dbReference type="GO" id="GO:0008198">
    <property type="term" value="F:ferrous iron binding"/>
    <property type="evidence" value="ECO:0007669"/>
    <property type="project" value="TreeGrafter"/>
</dbReference>
<keyword evidence="3" id="KW-0408">Iron</keyword>
<evidence type="ECO:0000256" key="1">
    <source>
        <dbReference type="ARBA" id="ARBA00008183"/>
    </source>
</evidence>
<keyword evidence="5" id="KW-1185">Reference proteome</keyword>
<proteinExistence type="inferred from homology"/>
<evidence type="ECO:0000256" key="2">
    <source>
        <dbReference type="ARBA" id="ARBA00022496"/>
    </source>
</evidence>
<dbReference type="GO" id="GO:0016226">
    <property type="term" value="P:iron-sulfur cluster assembly"/>
    <property type="evidence" value="ECO:0007669"/>
    <property type="project" value="InterPro"/>
</dbReference>
<dbReference type="GO" id="GO:0005739">
    <property type="term" value="C:mitochondrion"/>
    <property type="evidence" value="ECO:0007669"/>
    <property type="project" value="TreeGrafter"/>
</dbReference>
<keyword evidence="2" id="KW-0410">Iron transport</keyword>
<dbReference type="Proteomes" id="UP000230002">
    <property type="component" value="Unassembled WGS sequence"/>
</dbReference>
<keyword evidence="2" id="KW-0813">Transport</keyword>
<dbReference type="STRING" id="1077348.A0A2G8S7Q1"/>
<comment type="similarity">
    <text evidence="1">Belongs to the frataxin family.</text>
</comment>
<dbReference type="GO" id="GO:0004322">
    <property type="term" value="F:ferroxidase activity"/>
    <property type="evidence" value="ECO:0007669"/>
    <property type="project" value="TreeGrafter"/>
</dbReference>
<dbReference type="SUPFAM" id="SSF55387">
    <property type="entry name" value="Frataxin/Nqo15-like"/>
    <property type="match status" value="2"/>
</dbReference>
<dbReference type="PROSITE" id="PS01344">
    <property type="entry name" value="FRATAXIN_1"/>
    <property type="match status" value="1"/>
</dbReference>
<dbReference type="Pfam" id="PF01491">
    <property type="entry name" value="Frataxin_Cyay"/>
    <property type="match status" value="2"/>
</dbReference>
<dbReference type="GO" id="GO:0006826">
    <property type="term" value="P:iron ion transport"/>
    <property type="evidence" value="ECO:0007669"/>
    <property type="project" value="UniProtKB-KW"/>
</dbReference>
<evidence type="ECO:0000313" key="5">
    <source>
        <dbReference type="Proteomes" id="UP000230002"/>
    </source>
</evidence>
<dbReference type="OrthoDB" id="1897642at2759"/>
<organism evidence="4 5">
    <name type="scientific">Ganoderma sinense ZZ0214-1</name>
    <dbReference type="NCBI Taxonomy" id="1077348"/>
    <lineage>
        <taxon>Eukaryota</taxon>
        <taxon>Fungi</taxon>
        <taxon>Dikarya</taxon>
        <taxon>Basidiomycota</taxon>
        <taxon>Agaricomycotina</taxon>
        <taxon>Agaricomycetes</taxon>
        <taxon>Polyporales</taxon>
        <taxon>Polyporaceae</taxon>
        <taxon>Ganoderma</taxon>
    </lineage>
</organism>
<dbReference type="InterPro" id="IPR020895">
    <property type="entry name" value="Frataxin_CS"/>
</dbReference>
<dbReference type="PANTHER" id="PTHR16821">
    <property type="entry name" value="FRATAXIN"/>
    <property type="match status" value="1"/>
</dbReference>
<dbReference type="EMBL" id="AYKW01000020">
    <property type="protein sequence ID" value="PIL29578.1"/>
    <property type="molecule type" value="Genomic_DNA"/>
</dbReference>
<dbReference type="SMART" id="SM01219">
    <property type="entry name" value="Frataxin_Cyay"/>
    <property type="match status" value="1"/>
</dbReference>
<evidence type="ECO:0000256" key="3">
    <source>
        <dbReference type="ARBA" id="ARBA00023004"/>
    </source>
</evidence>
<keyword evidence="2" id="KW-0406">Ion transport</keyword>